<feature type="transmembrane region" description="Helical" evidence="1">
    <location>
        <begin position="328"/>
        <end position="344"/>
    </location>
</feature>
<keyword evidence="1" id="KW-1133">Transmembrane helix</keyword>
<keyword evidence="1" id="KW-0812">Transmembrane</keyword>
<feature type="transmembrane region" description="Helical" evidence="1">
    <location>
        <begin position="265"/>
        <end position="285"/>
    </location>
</feature>
<feature type="transmembrane region" description="Helical" evidence="1">
    <location>
        <begin position="201"/>
        <end position="218"/>
    </location>
</feature>
<sequence>MVSVNDTQISHNEKLKNKLICLLFLIFVAFSFSWVLHVKPPFTSPDEVAHLSRADALRNGYVYLVSPDSKINSGGNIDKSLDIFRTQYDRVIRNHDPSLPNELKNKMRSLHWSGENKFFSMANTAFYFPLVYSPQALGFSLGHLFNLNVFTTYKLVSALNLITITILVIFAWRLHPIPGPALVIMLLPMSVFQFFSPTIDGLTFALAAFLMSLFCNLLKNEKNSHSYAKMILLCITAFILSSSRANLLPLLLFPLWLFIKTKERSYLYGFIVTSLLVLFWTYFSIKTVHDNGIHHPGIEQIDVLKHYIKHPLEVFSIIWNTISNYGTIKSYVLSFIGVLGWLDAPLTDFAYWYFGLFIYTIFVINIFSKNILQRKSETILLALFSVAVITLTFCALLVQWSTFPATRVDGVQGRYFIIPMIILGYAIMDKPELRKLSLILSAIMAVASVYSVHLALETRYF</sequence>
<reference evidence="2 3" key="1">
    <citation type="journal article" date="2010" name="BMC Genomics">
        <title>Genome comparison of the epiphytic bacteria Erwinia billingiae and E. tasmaniensis with the pear pathogen E. pyrifoliae.</title>
        <authorList>
            <person name="Kube M."/>
            <person name="Migdoll A.M."/>
            <person name="Gehring I."/>
            <person name="Heitmann K."/>
            <person name="Mayer Y."/>
            <person name="Kuhl H."/>
            <person name="Knaust F."/>
            <person name="Geider K."/>
            <person name="Reinhardt R."/>
        </authorList>
    </citation>
    <scope>NUCLEOTIDE SEQUENCE [LARGE SCALE GENOMIC DNA]</scope>
    <source>
        <strain evidence="2 3">Eb661</strain>
    </source>
</reference>
<evidence type="ECO:0000313" key="2">
    <source>
        <dbReference type="EMBL" id="CAX60426.1"/>
    </source>
</evidence>
<dbReference type="STRING" id="634500.EbC_28950"/>
<organism evidence="3">
    <name type="scientific">Erwinia billingiae (strain Eb661)</name>
    <dbReference type="NCBI Taxonomy" id="634500"/>
    <lineage>
        <taxon>Bacteria</taxon>
        <taxon>Pseudomonadati</taxon>
        <taxon>Pseudomonadota</taxon>
        <taxon>Gammaproteobacteria</taxon>
        <taxon>Enterobacterales</taxon>
        <taxon>Erwiniaceae</taxon>
        <taxon>Erwinia</taxon>
    </lineage>
</organism>
<feature type="transmembrane region" description="Helical" evidence="1">
    <location>
        <begin position="230"/>
        <end position="259"/>
    </location>
</feature>
<evidence type="ECO:0000313" key="3">
    <source>
        <dbReference type="Proteomes" id="UP000008793"/>
    </source>
</evidence>
<dbReference type="KEGG" id="ebi:EbC_28950"/>
<dbReference type="AlphaFoldDB" id="D8MUB9"/>
<name>D8MUB9_ERWBE</name>
<gene>
    <name evidence="2" type="ordered locus">EbC_28950</name>
</gene>
<dbReference type="RefSeq" id="WP_013202911.1">
    <property type="nucleotide sequence ID" value="NC_014306.1"/>
</dbReference>
<accession>D8MUB9</accession>
<keyword evidence="3" id="KW-1185">Reference proteome</keyword>
<proteinExistence type="predicted"/>
<feature type="transmembrane region" description="Helical" evidence="1">
    <location>
        <begin position="436"/>
        <end position="456"/>
    </location>
</feature>
<protein>
    <recommendedName>
        <fullName evidence="4">DUF2142 domain-containing protein</fullName>
    </recommendedName>
</protein>
<dbReference type="HOGENOM" id="CLU_025380_1_2_6"/>
<evidence type="ECO:0000256" key="1">
    <source>
        <dbReference type="SAM" id="Phobius"/>
    </source>
</evidence>
<feature type="transmembrane region" description="Helical" evidence="1">
    <location>
        <begin position="153"/>
        <end position="172"/>
    </location>
</feature>
<keyword evidence="1" id="KW-0472">Membrane</keyword>
<feature type="transmembrane region" description="Helical" evidence="1">
    <location>
        <begin position="412"/>
        <end position="429"/>
    </location>
</feature>
<feature type="transmembrane region" description="Helical" evidence="1">
    <location>
        <begin position="350"/>
        <end position="367"/>
    </location>
</feature>
<dbReference type="eggNOG" id="COG4713">
    <property type="taxonomic scope" value="Bacteria"/>
</dbReference>
<dbReference type="EMBL" id="FP236843">
    <property type="protein sequence ID" value="CAX60426.1"/>
    <property type="molecule type" value="Genomic_DNA"/>
</dbReference>
<feature type="transmembrane region" description="Helical" evidence="1">
    <location>
        <begin position="379"/>
        <end position="400"/>
    </location>
</feature>
<dbReference type="Proteomes" id="UP000008793">
    <property type="component" value="Chromosome"/>
</dbReference>
<dbReference type="InterPro" id="IPR018674">
    <property type="entry name" value="DUF2142_membrane"/>
</dbReference>
<feature type="transmembrane region" description="Helical" evidence="1">
    <location>
        <begin position="19"/>
        <end position="36"/>
    </location>
</feature>
<dbReference type="Pfam" id="PF09913">
    <property type="entry name" value="DUF2142"/>
    <property type="match status" value="1"/>
</dbReference>
<dbReference type="GeneID" id="90514565"/>
<evidence type="ECO:0008006" key="4">
    <source>
        <dbReference type="Google" id="ProtNLM"/>
    </source>
</evidence>